<dbReference type="GO" id="GO:0005975">
    <property type="term" value="P:carbohydrate metabolic process"/>
    <property type="evidence" value="ECO:0007669"/>
    <property type="project" value="InterPro"/>
</dbReference>
<sequence length="574" mass="62554">MSERPPSPFHDFTPRTPAMPLATLRGKRRSNAQEENAGSRASVALPPASNSNSTVTTVARDGGSKVYLKGGRVQRPASEKPSVAFPTSSGLALPVLTATHARFADIAYRLLNAPKTLAQGEGEYRIGKRVRPSATRTKSKDQQKKAVVPTSPPLWRALETQGKVVIAETLDYELLGTLPYGGSMVTPAMLREGLLTPDTAYHAWVGAKRAIEERRPGGEWDLKRILDEAMLFYLVELGASMADRVDGPHYTFVDPRYHDDAATMVKQALRLARLFAKQGYGRERVVVTIPATEAGVQAAKTLAHKHHVQTNLTLVSGLAHAAACAEAEATCITLCYRQVSDACGRRTHSSNPFIRAWEAFSAPSRRLAEETIQETAAYFNMHKLQSAIVVSNLESTSDAERLGEVDAVVFTAGQSLAARVPAPGLPQAAISLAGTQAKQRASEAQYPTSYLASKDGAFLSAMPVDARTTAKVALATGLQDLMEHMHRASMHMLEFIQGEAQLAHIDDIALQDFYDLDEMEADRLGGQKAAGKSAEQEYPVRWHDVGFRLRYSTWDEPALYQPDCEGLEDKSSVQ</sequence>
<feature type="region of interest" description="Disordered" evidence="2">
    <location>
        <begin position="1"/>
        <end position="86"/>
    </location>
</feature>
<gene>
    <name evidence="3" type="ORF">TRAPUB_3240</name>
</gene>
<evidence type="ECO:0000256" key="1">
    <source>
        <dbReference type="ARBA" id="ARBA00023270"/>
    </source>
</evidence>
<dbReference type="InterPro" id="IPR013785">
    <property type="entry name" value="Aldolase_TIM"/>
</dbReference>
<dbReference type="Pfam" id="PF00923">
    <property type="entry name" value="TAL_FSA"/>
    <property type="match status" value="1"/>
</dbReference>
<keyword evidence="4" id="KW-1185">Reference proteome</keyword>
<dbReference type="Gene3D" id="3.20.20.70">
    <property type="entry name" value="Aldolase class I"/>
    <property type="match status" value="1"/>
</dbReference>
<dbReference type="InterPro" id="IPR001585">
    <property type="entry name" value="TAL/FSA"/>
</dbReference>
<feature type="compositionally biased region" description="Polar residues" evidence="2">
    <location>
        <begin position="48"/>
        <end position="57"/>
    </location>
</feature>
<dbReference type="AlphaFoldDB" id="A0A1M2VE83"/>
<evidence type="ECO:0000256" key="2">
    <source>
        <dbReference type="SAM" id="MobiDB-lite"/>
    </source>
</evidence>
<evidence type="ECO:0000313" key="3">
    <source>
        <dbReference type="EMBL" id="OJT05890.1"/>
    </source>
</evidence>
<organism evidence="3 4">
    <name type="scientific">Trametes pubescens</name>
    <name type="common">White-rot fungus</name>
    <dbReference type="NCBI Taxonomy" id="154538"/>
    <lineage>
        <taxon>Eukaryota</taxon>
        <taxon>Fungi</taxon>
        <taxon>Dikarya</taxon>
        <taxon>Basidiomycota</taxon>
        <taxon>Agaricomycotina</taxon>
        <taxon>Agaricomycetes</taxon>
        <taxon>Polyporales</taxon>
        <taxon>Polyporaceae</taxon>
        <taxon>Trametes</taxon>
    </lineage>
</organism>
<dbReference type="SUPFAM" id="SSF51569">
    <property type="entry name" value="Aldolase"/>
    <property type="match status" value="1"/>
</dbReference>
<proteinExistence type="predicted"/>
<comment type="caution">
    <text evidence="3">The sequence shown here is derived from an EMBL/GenBank/DDBJ whole genome shotgun (WGS) entry which is preliminary data.</text>
</comment>
<dbReference type="STRING" id="154538.A0A1M2VE83"/>
<dbReference type="OMA" id="DTAYHAW"/>
<dbReference type="OrthoDB" id="2015515at2759"/>
<accession>A0A1M2VE83</accession>
<dbReference type="PANTHER" id="PTHR10683">
    <property type="entry name" value="TRANSALDOLASE"/>
    <property type="match status" value="1"/>
</dbReference>
<name>A0A1M2VE83_TRAPU</name>
<evidence type="ECO:0000313" key="4">
    <source>
        <dbReference type="Proteomes" id="UP000184267"/>
    </source>
</evidence>
<reference evidence="3 4" key="1">
    <citation type="submission" date="2016-10" db="EMBL/GenBank/DDBJ databases">
        <title>Genome sequence of the basidiomycete white-rot fungus Trametes pubescens.</title>
        <authorList>
            <person name="Makela M.R."/>
            <person name="Granchi Z."/>
            <person name="Peng M."/>
            <person name="De Vries R.P."/>
            <person name="Grigoriev I."/>
            <person name="Riley R."/>
            <person name="Hilden K."/>
        </authorList>
    </citation>
    <scope>NUCLEOTIDE SEQUENCE [LARGE SCALE GENOMIC DNA]</scope>
    <source>
        <strain evidence="3 4">FBCC735</strain>
    </source>
</reference>
<dbReference type="Proteomes" id="UP000184267">
    <property type="component" value="Unassembled WGS sequence"/>
</dbReference>
<protein>
    <submittedName>
        <fullName evidence="3">Transaldolase NQM1</fullName>
    </submittedName>
</protein>
<keyword evidence="1" id="KW-0704">Schiff base</keyword>
<feature type="region of interest" description="Disordered" evidence="2">
    <location>
        <begin position="129"/>
        <end position="148"/>
    </location>
</feature>
<dbReference type="EMBL" id="MNAD01001366">
    <property type="protein sequence ID" value="OJT05890.1"/>
    <property type="molecule type" value="Genomic_DNA"/>
</dbReference>